<dbReference type="SUPFAM" id="SSF103473">
    <property type="entry name" value="MFS general substrate transporter"/>
    <property type="match status" value="1"/>
</dbReference>
<organism evidence="2 3">
    <name type="scientific">Drosophila lebanonensis</name>
    <name type="common">Fruit fly</name>
    <name type="synonym">Scaptodrosophila lebanonensis</name>
    <dbReference type="NCBI Taxonomy" id="7225"/>
    <lineage>
        <taxon>Eukaryota</taxon>
        <taxon>Metazoa</taxon>
        <taxon>Ecdysozoa</taxon>
        <taxon>Arthropoda</taxon>
        <taxon>Hexapoda</taxon>
        <taxon>Insecta</taxon>
        <taxon>Pterygota</taxon>
        <taxon>Neoptera</taxon>
        <taxon>Endopterygota</taxon>
        <taxon>Diptera</taxon>
        <taxon>Brachycera</taxon>
        <taxon>Muscomorpha</taxon>
        <taxon>Ephydroidea</taxon>
        <taxon>Drosophilidae</taxon>
        <taxon>Scaptodrosophila</taxon>
    </lineage>
</organism>
<dbReference type="GeneID" id="115628398"/>
<accession>A0A6J2TZT8</accession>
<keyword evidence="1" id="KW-0812">Transmembrane</keyword>
<dbReference type="OrthoDB" id="7863319at2759"/>
<dbReference type="InterPro" id="IPR036259">
    <property type="entry name" value="MFS_trans_sf"/>
</dbReference>
<evidence type="ECO:0000256" key="1">
    <source>
        <dbReference type="SAM" id="Phobius"/>
    </source>
</evidence>
<dbReference type="RefSeq" id="XP_030380347.1">
    <property type="nucleotide sequence ID" value="XM_030524487.1"/>
</dbReference>
<proteinExistence type="predicted"/>
<dbReference type="AlphaFoldDB" id="A0A6J2TZT8"/>
<protein>
    <submittedName>
        <fullName evidence="3">Uncharacterized protein LOC115628398</fullName>
    </submittedName>
</protein>
<evidence type="ECO:0000313" key="3">
    <source>
        <dbReference type="RefSeq" id="XP_030380347.1"/>
    </source>
</evidence>
<keyword evidence="2" id="KW-1185">Reference proteome</keyword>
<reference evidence="3" key="1">
    <citation type="submission" date="2025-08" db="UniProtKB">
        <authorList>
            <consortium name="RefSeq"/>
        </authorList>
    </citation>
    <scope>IDENTIFICATION</scope>
    <source>
        <strain evidence="3">11010-0011.00</strain>
        <tissue evidence="3">Whole body</tissue>
    </source>
</reference>
<name>A0A6J2TZT8_DROLE</name>
<feature type="transmembrane region" description="Helical" evidence="1">
    <location>
        <begin position="45"/>
        <end position="65"/>
    </location>
</feature>
<gene>
    <name evidence="3" type="primary">LOC115628398</name>
</gene>
<sequence>MCICPTTLLKIKTVLFLSIFSALLIAELCVDGLSLGKANPNIQTILIVCMVITILMLVACLVGCVATCVNHVVMLQLLVFSLMGFVIGKLVLWIVASHESPPDQRGLVTNIWFKAVLLGAAVATIFVSLFCMRLVDEEHFG</sequence>
<feature type="transmembrane region" description="Helical" evidence="1">
    <location>
        <begin position="77"/>
        <end position="96"/>
    </location>
</feature>
<keyword evidence="1" id="KW-1133">Transmembrane helix</keyword>
<keyword evidence="1" id="KW-0472">Membrane</keyword>
<feature type="transmembrane region" description="Helical" evidence="1">
    <location>
        <begin position="111"/>
        <end position="135"/>
    </location>
</feature>
<dbReference type="Proteomes" id="UP000504634">
    <property type="component" value="Unplaced"/>
</dbReference>
<evidence type="ECO:0000313" key="2">
    <source>
        <dbReference type="Proteomes" id="UP000504634"/>
    </source>
</evidence>